<evidence type="ECO:0000313" key="2">
    <source>
        <dbReference type="Proteomes" id="UP000648482"/>
    </source>
</evidence>
<evidence type="ECO:0008006" key="3">
    <source>
        <dbReference type="Google" id="ProtNLM"/>
    </source>
</evidence>
<sequence>MKELNQNEVQGIVGGIVDGGCIMGPSLPWIKPKLVINL</sequence>
<dbReference type="Proteomes" id="UP000648482">
    <property type="component" value="Unassembled WGS sequence"/>
</dbReference>
<keyword evidence="2" id="KW-1185">Reference proteome</keyword>
<reference evidence="1 2" key="1">
    <citation type="submission" date="2015-06" db="EMBL/GenBank/DDBJ databases">
        <title>Genome sequence of Pseudoalteromonas aliena.</title>
        <authorList>
            <person name="Xie B.-B."/>
            <person name="Rong J.-C."/>
            <person name="Qin Q.-L."/>
            <person name="Zhang Y.-Z."/>
        </authorList>
    </citation>
    <scope>NUCLEOTIDE SEQUENCE [LARGE SCALE GENOMIC DNA]</scope>
    <source>
        <strain evidence="1 2">SW19</strain>
    </source>
</reference>
<accession>A0ABR9DV26</accession>
<dbReference type="EMBL" id="AQGU01000020">
    <property type="protein sequence ID" value="MBE0358107.1"/>
    <property type="molecule type" value="Genomic_DNA"/>
</dbReference>
<name>A0ABR9DV26_9GAMM</name>
<organism evidence="1 2">
    <name type="scientific">Pseudoalteromonas aliena SW19</name>
    <dbReference type="NCBI Taxonomy" id="1314866"/>
    <lineage>
        <taxon>Bacteria</taxon>
        <taxon>Pseudomonadati</taxon>
        <taxon>Pseudomonadota</taxon>
        <taxon>Gammaproteobacteria</taxon>
        <taxon>Alteromonadales</taxon>
        <taxon>Pseudoalteromonadaceae</taxon>
        <taxon>Pseudoalteromonas</taxon>
    </lineage>
</organism>
<comment type="caution">
    <text evidence="1">The sequence shown here is derived from an EMBL/GenBank/DDBJ whole genome shotgun (WGS) entry which is preliminary data.</text>
</comment>
<gene>
    <name evidence="1" type="ORF">PALI_a3828</name>
</gene>
<proteinExistence type="predicted"/>
<protein>
    <recommendedName>
        <fullName evidence="3">Bacteriocin</fullName>
    </recommendedName>
</protein>
<evidence type="ECO:0000313" key="1">
    <source>
        <dbReference type="EMBL" id="MBE0358107.1"/>
    </source>
</evidence>